<dbReference type="Proteomes" id="UP000326857">
    <property type="component" value="Unassembled WGS sequence"/>
</dbReference>
<organism evidence="1 3">
    <name type="scientific">Sphingomonas aurantiaca</name>
    <dbReference type="NCBI Taxonomy" id="185949"/>
    <lineage>
        <taxon>Bacteria</taxon>
        <taxon>Pseudomonadati</taxon>
        <taxon>Pseudomonadota</taxon>
        <taxon>Alphaproteobacteria</taxon>
        <taxon>Sphingomonadales</taxon>
        <taxon>Sphingomonadaceae</taxon>
        <taxon>Sphingomonas</taxon>
    </lineage>
</organism>
<dbReference type="AlphaFoldDB" id="A0A2T5GRA4"/>
<reference evidence="1 3" key="1">
    <citation type="submission" date="2018-04" db="EMBL/GenBank/DDBJ databases">
        <title>Genomic Encyclopedia of Type Strains, Phase III (KMG-III): the genomes of soil and plant-associated and newly described type strains.</title>
        <authorList>
            <person name="Whitman W."/>
        </authorList>
    </citation>
    <scope>NUCLEOTIDE SEQUENCE [LARGE SCALE GENOMIC DNA]</scope>
    <source>
        <strain evidence="1 3">MA101b</strain>
    </source>
</reference>
<protein>
    <submittedName>
        <fullName evidence="1">Uncharacterized protein</fullName>
    </submittedName>
</protein>
<dbReference type="Proteomes" id="UP000244189">
    <property type="component" value="Unassembled WGS sequence"/>
</dbReference>
<proteinExistence type="predicted"/>
<sequence>MPQRALKPEQRLCEHLEDALAEAEALGWIVVAALISEALEAMARPEV</sequence>
<evidence type="ECO:0000313" key="4">
    <source>
        <dbReference type="Proteomes" id="UP000326857"/>
    </source>
</evidence>
<dbReference type="RefSeq" id="WP_156359738.1">
    <property type="nucleotide sequence ID" value="NZ_JAPZPS010000010.1"/>
</dbReference>
<reference evidence="2 4" key="2">
    <citation type="submission" date="2019-09" db="EMBL/GenBank/DDBJ databases">
        <authorList>
            <person name="Dittami M. S."/>
        </authorList>
    </citation>
    <scope>NUCLEOTIDE SEQUENCE [LARGE SCALE GENOMIC DNA]</scope>
    <source>
        <strain evidence="2">SPHINGO391</strain>
    </source>
</reference>
<dbReference type="EMBL" id="CABVLI010000029">
    <property type="protein sequence ID" value="VVT01450.1"/>
    <property type="molecule type" value="Genomic_DNA"/>
</dbReference>
<name>A0A2T5GRA4_9SPHN</name>
<dbReference type="EMBL" id="QAOG01000001">
    <property type="protein sequence ID" value="PTQ61851.1"/>
    <property type="molecule type" value="Genomic_DNA"/>
</dbReference>
<gene>
    <name evidence="1" type="ORF">C8J26_0118</name>
    <name evidence="2" type="ORF">SPHINGO391_350230</name>
</gene>
<evidence type="ECO:0000313" key="3">
    <source>
        <dbReference type="Proteomes" id="UP000244189"/>
    </source>
</evidence>
<evidence type="ECO:0000313" key="1">
    <source>
        <dbReference type="EMBL" id="PTQ61851.1"/>
    </source>
</evidence>
<accession>A0A2T5GRA4</accession>
<keyword evidence="3" id="KW-1185">Reference proteome</keyword>
<accession>A0A5E7Y3Q7</accession>
<evidence type="ECO:0000313" key="2">
    <source>
        <dbReference type="EMBL" id="VVT01450.1"/>
    </source>
</evidence>